<evidence type="ECO:0000313" key="3">
    <source>
        <dbReference type="EMBL" id="WKN35676.1"/>
    </source>
</evidence>
<protein>
    <submittedName>
        <fullName evidence="3">Universal stress protein</fullName>
    </submittedName>
</protein>
<dbReference type="PRINTS" id="PR01438">
    <property type="entry name" value="UNVRSLSTRESS"/>
</dbReference>
<reference evidence="3" key="2">
    <citation type="journal article" date="2024" name="Antonie Van Leeuwenhoek">
        <title>Roseihalotalea indica gen. nov., sp. nov., a halophilic Bacteroidetes from mesopelagic Southwest Indian Ocean with higher carbohydrate metabolic potential.</title>
        <authorList>
            <person name="Chen B."/>
            <person name="Zhang M."/>
            <person name="Lin D."/>
            <person name="Ye J."/>
            <person name="Tang K."/>
        </authorList>
    </citation>
    <scope>NUCLEOTIDE SEQUENCE</scope>
    <source>
        <strain evidence="3">TK19036</strain>
    </source>
</reference>
<dbReference type="InterPro" id="IPR006015">
    <property type="entry name" value="Universal_stress_UspA"/>
</dbReference>
<organism evidence="3">
    <name type="scientific">Roseihalotalea indica</name>
    <dbReference type="NCBI Taxonomy" id="2867963"/>
    <lineage>
        <taxon>Bacteria</taxon>
        <taxon>Pseudomonadati</taxon>
        <taxon>Bacteroidota</taxon>
        <taxon>Cytophagia</taxon>
        <taxon>Cytophagales</taxon>
        <taxon>Catalimonadaceae</taxon>
        <taxon>Roseihalotalea</taxon>
    </lineage>
</organism>
<proteinExistence type="inferred from homology"/>
<comment type="similarity">
    <text evidence="1">Belongs to the universal stress protein A family.</text>
</comment>
<feature type="domain" description="UspA" evidence="2">
    <location>
        <begin position="155"/>
        <end position="276"/>
    </location>
</feature>
<name>A0AA49GKY9_9BACT</name>
<gene>
    <name evidence="3" type="ORF">K4G66_25230</name>
</gene>
<dbReference type="PANTHER" id="PTHR46268:SF6">
    <property type="entry name" value="UNIVERSAL STRESS PROTEIN UP12"/>
    <property type="match status" value="1"/>
</dbReference>
<dbReference type="EMBL" id="CP120682">
    <property type="protein sequence ID" value="WKN35676.1"/>
    <property type="molecule type" value="Genomic_DNA"/>
</dbReference>
<dbReference type="PANTHER" id="PTHR46268">
    <property type="entry name" value="STRESS RESPONSE PROTEIN NHAX"/>
    <property type="match status" value="1"/>
</dbReference>
<dbReference type="Gene3D" id="3.40.50.12370">
    <property type="match status" value="1"/>
</dbReference>
<sequence length="278" mass="31546">MKAIKHILFPTDFSPTANNALLYAIALAQTVSAKIYILHVCRIPSASVSAYPIGYYEAVNMDELRQEAQKKMESLHHDFLYAPKVPYECITELGPTSELIEHTIREKNIDLVVMGSRRANGAQAWFGSVTSDIVKNSKVPVLVVPQNARFIRPEKVVLATTLDKMTHLAGLEALRTFAQVFNASVDVLHIHPVGQDYSLEQNRFRQALDQYLTNVPHRFIFVSHKDVNEGIQQYFDNHQAEMLVMMPHHHTFLEGLVHASKTKYMIFHTQKPLLALKS</sequence>
<feature type="domain" description="UspA" evidence="2">
    <location>
        <begin position="4"/>
        <end position="145"/>
    </location>
</feature>
<dbReference type="SUPFAM" id="SSF52402">
    <property type="entry name" value="Adenine nucleotide alpha hydrolases-like"/>
    <property type="match status" value="2"/>
</dbReference>
<evidence type="ECO:0000256" key="1">
    <source>
        <dbReference type="ARBA" id="ARBA00008791"/>
    </source>
</evidence>
<dbReference type="AlphaFoldDB" id="A0AA49GKY9"/>
<reference evidence="3" key="1">
    <citation type="journal article" date="2023" name="Comput. Struct. Biotechnol. J.">
        <title>Discovery of a novel marine Bacteroidetes with a rich repertoire of carbohydrate-active enzymes.</title>
        <authorList>
            <person name="Chen B."/>
            <person name="Liu G."/>
            <person name="Chen Q."/>
            <person name="Wang H."/>
            <person name="Liu L."/>
            <person name="Tang K."/>
        </authorList>
    </citation>
    <scope>NUCLEOTIDE SEQUENCE</scope>
    <source>
        <strain evidence="3">TK19036</strain>
    </source>
</reference>
<evidence type="ECO:0000259" key="2">
    <source>
        <dbReference type="Pfam" id="PF00582"/>
    </source>
</evidence>
<dbReference type="Pfam" id="PF00582">
    <property type="entry name" value="Usp"/>
    <property type="match status" value="2"/>
</dbReference>
<dbReference type="CDD" id="cd00293">
    <property type="entry name" value="USP-like"/>
    <property type="match status" value="1"/>
</dbReference>
<dbReference type="InterPro" id="IPR006016">
    <property type="entry name" value="UspA"/>
</dbReference>
<accession>A0AA49GKY9</accession>